<evidence type="ECO:0000256" key="2">
    <source>
        <dbReference type="SAM" id="MobiDB-lite"/>
    </source>
</evidence>
<evidence type="ECO:0000313" key="3">
    <source>
        <dbReference type="EMBL" id="OMJ73558.1"/>
    </source>
</evidence>
<name>A0A1R2B9U7_9CILI</name>
<proteinExistence type="predicted"/>
<evidence type="ECO:0008006" key="5">
    <source>
        <dbReference type="Google" id="ProtNLM"/>
    </source>
</evidence>
<dbReference type="Proteomes" id="UP000187209">
    <property type="component" value="Unassembled WGS sequence"/>
</dbReference>
<sequence>MSVAGSKKSASSGMSEARREKLLKLKHREDLKGRLVTKFLAKYGNRRRPSFIEKEVENALNGVPLTEDNLRKLDQRINEGTSIAPSESYMSGISVKTGASQLASVKPPKSEKSVSYMSGASKLSENSKAQDVGSQFDVNSHVSSEILPSDKDEWAVIMEYKQALYRQEEIRRQERLKQQKDALKIELDRQIEEKRRKQEQEKMELQQYIETQDSNLKEFDKREATKLKLQHDKIMHEKMLRDRQLKDLKRMKRIQTKEEIAMDVAMVNRLQQEHREEVDALRKKKYDEMLQRRQMLDENMKNRVKQKEKEAQERQEDINMQRAHERILDKIEDDRLNEIKKREERIQGYMNSMGEEILKQQKDANMEEDRRLIDYYQQTLDYDENEQQRLKERDKIQKAEMRKILEIQMNEKEARRKKEKDMQVKQAMIWKKDCEEFDKVTMEEKEKREAIYKIYSDELKRQMVDKKESQMHKMDYIERALNKPLLKEVIEKTRPIVRQ</sequence>
<organism evidence="3 4">
    <name type="scientific">Stentor coeruleus</name>
    <dbReference type="NCBI Taxonomy" id="5963"/>
    <lineage>
        <taxon>Eukaryota</taxon>
        <taxon>Sar</taxon>
        <taxon>Alveolata</taxon>
        <taxon>Ciliophora</taxon>
        <taxon>Postciliodesmatophora</taxon>
        <taxon>Heterotrichea</taxon>
        <taxon>Heterotrichida</taxon>
        <taxon>Stentoridae</taxon>
        <taxon>Stentor</taxon>
    </lineage>
</organism>
<accession>A0A1R2B9U7</accession>
<feature type="region of interest" description="Disordered" evidence="2">
    <location>
        <begin position="1"/>
        <end position="21"/>
    </location>
</feature>
<keyword evidence="4" id="KW-1185">Reference proteome</keyword>
<comment type="caution">
    <text evidence="3">The sequence shown here is derived from an EMBL/GenBank/DDBJ whole genome shotgun (WGS) entry which is preliminary data.</text>
</comment>
<dbReference type="OrthoDB" id="306101at2759"/>
<feature type="region of interest" description="Disordered" evidence="2">
    <location>
        <begin position="99"/>
        <end position="118"/>
    </location>
</feature>
<feature type="coiled-coil region" evidence="1">
    <location>
        <begin position="382"/>
        <end position="422"/>
    </location>
</feature>
<protein>
    <recommendedName>
        <fullName evidence="5">Trichohyalin-plectin-homology domain-containing protein</fullName>
    </recommendedName>
</protein>
<evidence type="ECO:0000313" key="4">
    <source>
        <dbReference type="Proteomes" id="UP000187209"/>
    </source>
</evidence>
<gene>
    <name evidence="3" type="ORF">SteCoe_27722</name>
</gene>
<dbReference type="EMBL" id="MPUH01000813">
    <property type="protein sequence ID" value="OMJ73558.1"/>
    <property type="molecule type" value="Genomic_DNA"/>
</dbReference>
<dbReference type="AlphaFoldDB" id="A0A1R2B9U7"/>
<reference evidence="3 4" key="1">
    <citation type="submission" date="2016-11" db="EMBL/GenBank/DDBJ databases">
        <title>The macronuclear genome of Stentor coeruleus: a giant cell with tiny introns.</title>
        <authorList>
            <person name="Slabodnick M."/>
            <person name="Ruby J.G."/>
            <person name="Reiff S.B."/>
            <person name="Swart E.C."/>
            <person name="Gosai S."/>
            <person name="Prabakaran S."/>
            <person name="Witkowska E."/>
            <person name="Larue G.E."/>
            <person name="Fisher S."/>
            <person name="Freeman R.M."/>
            <person name="Gunawardena J."/>
            <person name="Chu W."/>
            <person name="Stover N.A."/>
            <person name="Gregory B.D."/>
            <person name="Nowacki M."/>
            <person name="Derisi J."/>
            <person name="Roy S.W."/>
            <person name="Marshall W.F."/>
            <person name="Sood P."/>
        </authorList>
    </citation>
    <scope>NUCLEOTIDE SEQUENCE [LARGE SCALE GENOMIC DNA]</scope>
    <source>
        <strain evidence="3">WM001</strain>
    </source>
</reference>
<feature type="coiled-coil region" evidence="1">
    <location>
        <begin position="264"/>
        <end position="321"/>
    </location>
</feature>
<feature type="compositionally biased region" description="Low complexity" evidence="2">
    <location>
        <begin position="1"/>
        <end position="15"/>
    </location>
</feature>
<feature type="coiled-coil region" evidence="1">
    <location>
        <begin position="166"/>
        <end position="211"/>
    </location>
</feature>
<evidence type="ECO:0000256" key="1">
    <source>
        <dbReference type="SAM" id="Coils"/>
    </source>
</evidence>
<keyword evidence="1" id="KW-0175">Coiled coil</keyword>